<evidence type="ECO:0000256" key="9">
    <source>
        <dbReference type="ARBA" id="ARBA00022840"/>
    </source>
</evidence>
<keyword evidence="7" id="KW-0547">Nucleotide-binding</keyword>
<evidence type="ECO:0000313" key="16">
    <source>
        <dbReference type="EMBL" id="MBL0419110.1"/>
    </source>
</evidence>
<evidence type="ECO:0000256" key="3">
    <source>
        <dbReference type="ARBA" id="ARBA00012438"/>
    </source>
</evidence>
<comment type="catalytic activity">
    <reaction evidence="1">
        <text>ATP + protein L-histidine = ADP + protein N-phospho-L-histidine.</text>
        <dbReference type="EC" id="2.7.13.3"/>
    </reaction>
</comment>
<dbReference type="EMBL" id="JAEQNA010000001">
    <property type="protein sequence ID" value="MBL0419110.1"/>
    <property type="molecule type" value="Genomic_DNA"/>
</dbReference>
<keyword evidence="9" id="KW-0067">ATP-binding</keyword>
<organism evidence="16 17">
    <name type="scientific">Ramlibacter aurantiacus</name>
    <dbReference type="NCBI Taxonomy" id="2801330"/>
    <lineage>
        <taxon>Bacteria</taxon>
        <taxon>Pseudomonadati</taxon>
        <taxon>Pseudomonadota</taxon>
        <taxon>Betaproteobacteria</taxon>
        <taxon>Burkholderiales</taxon>
        <taxon>Comamonadaceae</taxon>
        <taxon>Ramlibacter</taxon>
    </lineage>
</organism>
<evidence type="ECO:0000259" key="15">
    <source>
        <dbReference type="PROSITE" id="PS50885"/>
    </source>
</evidence>
<accession>A0A936ZKW6</accession>
<dbReference type="Proteomes" id="UP000613011">
    <property type="component" value="Unassembled WGS sequence"/>
</dbReference>
<dbReference type="SMART" id="SM00387">
    <property type="entry name" value="HATPase_c"/>
    <property type="match status" value="1"/>
</dbReference>
<dbReference type="PRINTS" id="PR00344">
    <property type="entry name" value="BCTRLSENSOR"/>
</dbReference>
<dbReference type="Gene3D" id="3.30.565.10">
    <property type="entry name" value="Histidine kinase-like ATPase, C-terminal domain"/>
    <property type="match status" value="1"/>
</dbReference>
<dbReference type="InterPro" id="IPR005467">
    <property type="entry name" value="His_kinase_dom"/>
</dbReference>
<sequence length="416" mass="44050">MLAAIAVTSALQAAGAWRTALRNADALFDAQLQVVAQSLEHVGTAPGGGLSGFAVRIFGPGGVLLFEAGPMRLPQRPVIGFSDVVQDGVHLRVYTLQTADRTVQVAQDLDARRARARAMAWSSALPVIGLGLLLMAAVWFVIDRSLAPVERMRRQVAAREADDLSPLPEDGLPQEVRPLLHDLNLLFARVREAIDARQQFLNQAAHELRSPLAALRLQVQALRRRAQGSELATQAQVLEAGVARAAALVSQLLALAREEALPPAGDAVVPLEPACREVIGDLLPLAQSRRIDLGLQPSPPLHVRGDAPSLQVLLRNLLDNAIKYTPEGGRVDIGWEDRGERTTITVEDSGPGIAAADRERLLAAFERGAGTADAPGSGLGLAIASAVVRRHGGAMSLGESSRLGGLRVTVSLPSAP</sequence>
<dbReference type="InterPro" id="IPR003594">
    <property type="entry name" value="HATPase_dom"/>
</dbReference>
<dbReference type="PANTHER" id="PTHR45436">
    <property type="entry name" value="SENSOR HISTIDINE KINASE YKOH"/>
    <property type="match status" value="1"/>
</dbReference>
<dbReference type="GO" id="GO:0005886">
    <property type="term" value="C:plasma membrane"/>
    <property type="evidence" value="ECO:0007669"/>
    <property type="project" value="TreeGrafter"/>
</dbReference>
<evidence type="ECO:0000256" key="13">
    <source>
        <dbReference type="SAM" id="Phobius"/>
    </source>
</evidence>
<dbReference type="CDD" id="cd00082">
    <property type="entry name" value="HisKA"/>
    <property type="match status" value="1"/>
</dbReference>
<dbReference type="PROSITE" id="PS50109">
    <property type="entry name" value="HIS_KIN"/>
    <property type="match status" value="1"/>
</dbReference>
<dbReference type="InterPro" id="IPR050428">
    <property type="entry name" value="TCS_sensor_his_kinase"/>
</dbReference>
<feature type="domain" description="Histidine kinase" evidence="14">
    <location>
        <begin position="203"/>
        <end position="416"/>
    </location>
</feature>
<dbReference type="GO" id="GO:0000155">
    <property type="term" value="F:phosphorelay sensor kinase activity"/>
    <property type="evidence" value="ECO:0007669"/>
    <property type="project" value="InterPro"/>
</dbReference>
<keyword evidence="12 13" id="KW-0472">Membrane</keyword>
<evidence type="ECO:0000256" key="5">
    <source>
        <dbReference type="ARBA" id="ARBA00022679"/>
    </source>
</evidence>
<dbReference type="SUPFAM" id="SSF55874">
    <property type="entry name" value="ATPase domain of HSP90 chaperone/DNA topoisomerase II/histidine kinase"/>
    <property type="match status" value="1"/>
</dbReference>
<comment type="caution">
    <text evidence="16">The sequence shown here is derived from an EMBL/GenBank/DDBJ whole genome shotgun (WGS) entry which is preliminary data.</text>
</comment>
<evidence type="ECO:0000313" key="17">
    <source>
        <dbReference type="Proteomes" id="UP000613011"/>
    </source>
</evidence>
<dbReference type="SMART" id="SM00388">
    <property type="entry name" value="HisKA"/>
    <property type="match status" value="1"/>
</dbReference>
<evidence type="ECO:0000256" key="4">
    <source>
        <dbReference type="ARBA" id="ARBA00022553"/>
    </source>
</evidence>
<dbReference type="SUPFAM" id="SSF47384">
    <property type="entry name" value="Homodimeric domain of signal transducing histidine kinase"/>
    <property type="match status" value="1"/>
</dbReference>
<dbReference type="Gene3D" id="1.10.287.130">
    <property type="match status" value="1"/>
</dbReference>
<keyword evidence="8 16" id="KW-0418">Kinase</keyword>
<dbReference type="GO" id="GO:0005524">
    <property type="term" value="F:ATP binding"/>
    <property type="evidence" value="ECO:0007669"/>
    <property type="project" value="UniProtKB-KW"/>
</dbReference>
<dbReference type="Pfam" id="PF00512">
    <property type="entry name" value="HisKA"/>
    <property type="match status" value="1"/>
</dbReference>
<name>A0A936ZKW6_9BURK</name>
<dbReference type="PANTHER" id="PTHR45436:SF14">
    <property type="entry name" value="SENSOR PROTEIN QSEC"/>
    <property type="match status" value="1"/>
</dbReference>
<dbReference type="InterPro" id="IPR036097">
    <property type="entry name" value="HisK_dim/P_sf"/>
</dbReference>
<evidence type="ECO:0000259" key="14">
    <source>
        <dbReference type="PROSITE" id="PS50109"/>
    </source>
</evidence>
<dbReference type="InterPro" id="IPR003661">
    <property type="entry name" value="HisK_dim/P_dom"/>
</dbReference>
<evidence type="ECO:0000256" key="8">
    <source>
        <dbReference type="ARBA" id="ARBA00022777"/>
    </source>
</evidence>
<dbReference type="CDD" id="cd00075">
    <property type="entry name" value="HATPase"/>
    <property type="match status" value="1"/>
</dbReference>
<evidence type="ECO:0000256" key="11">
    <source>
        <dbReference type="ARBA" id="ARBA00023012"/>
    </source>
</evidence>
<keyword evidence="10 13" id="KW-1133">Transmembrane helix</keyword>
<dbReference type="AlphaFoldDB" id="A0A936ZKW6"/>
<protein>
    <recommendedName>
        <fullName evidence="3">histidine kinase</fullName>
        <ecNumber evidence="3">2.7.13.3</ecNumber>
    </recommendedName>
</protein>
<gene>
    <name evidence="16" type="ORF">JI739_02000</name>
</gene>
<comment type="subcellular location">
    <subcellularLocation>
        <location evidence="2">Membrane</location>
        <topology evidence="2">Multi-pass membrane protein</topology>
    </subcellularLocation>
</comment>
<evidence type="ECO:0000256" key="7">
    <source>
        <dbReference type="ARBA" id="ARBA00022741"/>
    </source>
</evidence>
<evidence type="ECO:0000256" key="2">
    <source>
        <dbReference type="ARBA" id="ARBA00004141"/>
    </source>
</evidence>
<dbReference type="InterPro" id="IPR004358">
    <property type="entry name" value="Sig_transdc_His_kin-like_C"/>
</dbReference>
<evidence type="ECO:0000256" key="12">
    <source>
        <dbReference type="ARBA" id="ARBA00023136"/>
    </source>
</evidence>
<keyword evidence="11" id="KW-0902">Two-component regulatory system</keyword>
<evidence type="ECO:0000256" key="10">
    <source>
        <dbReference type="ARBA" id="ARBA00022989"/>
    </source>
</evidence>
<keyword evidence="17" id="KW-1185">Reference proteome</keyword>
<dbReference type="Pfam" id="PF02518">
    <property type="entry name" value="HATPase_c"/>
    <property type="match status" value="1"/>
</dbReference>
<dbReference type="InterPro" id="IPR003660">
    <property type="entry name" value="HAMP_dom"/>
</dbReference>
<dbReference type="EC" id="2.7.13.3" evidence="3"/>
<dbReference type="PROSITE" id="PS50885">
    <property type="entry name" value="HAMP"/>
    <property type="match status" value="1"/>
</dbReference>
<evidence type="ECO:0000256" key="6">
    <source>
        <dbReference type="ARBA" id="ARBA00022692"/>
    </source>
</evidence>
<evidence type="ECO:0000256" key="1">
    <source>
        <dbReference type="ARBA" id="ARBA00000085"/>
    </source>
</evidence>
<keyword evidence="5" id="KW-0808">Transferase</keyword>
<proteinExistence type="predicted"/>
<reference evidence="16" key="1">
    <citation type="submission" date="2021-01" db="EMBL/GenBank/DDBJ databases">
        <title>Ramlibacter sp. strain AW1 16S ribosomal RNA gene Genome sequencing and assembly.</title>
        <authorList>
            <person name="Kang M."/>
        </authorList>
    </citation>
    <scope>NUCLEOTIDE SEQUENCE</scope>
    <source>
        <strain evidence="16">AW1</strain>
    </source>
</reference>
<feature type="domain" description="HAMP" evidence="15">
    <location>
        <begin position="143"/>
        <end position="195"/>
    </location>
</feature>
<keyword evidence="6 13" id="KW-0812">Transmembrane</keyword>
<dbReference type="InterPro" id="IPR036890">
    <property type="entry name" value="HATPase_C_sf"/>
</dbReference>
<keyword evidence="4" id="KW-0597">Phosphoprotein</keyword>
<feature type="transmembrane region" description="Helical" evidence="13">
    <location>
        <begin position="118"/>
        <end position="142"/>
    </location>
</feature>